<gene>
    <name evidence="1" type="ORF">LAB08_R30890</name>
</gene>
<evidence type="ECO:0000313" key="2">
    <source>
        <dbReference type="Proteomes" id="UP000218595"/>
    </source>
</evidence>
<keyword evidence="2" id="KW-1185">Reference proteome</keyword>
<dbReference type="InterPro" id="IPR024079">
    <property type="entry name" value="MetalloPept_cat_dom_sf"/>
</dbReference>
<name>A0ABM7RVB9_9PSED</name>
<dbReference type="EMBL" id="AP017423">
    <property type="protein sequence ID" value="BCX68447.1"/>
    <property type="molecule type" value="Genomic_DNA"/>
</dbReference>
<dbReference type="Proteomes" id="UP000218595">
    <property type="component" value="Chromosome"/>
</dbReference>
<sequence>MLAERILVRAGTLSLPLAGCFALSATPDDKGEMLYTPYSGIKKFVSRTALSGHLKNQLDSAGEDDDLLAFMSLSARKMLAEAGDITVIFQTIDGDIFDDQRDVIENNLLTNDQAMLDELQKLPTLDTLLDTVLEGLLKADFPGLDQRRTLVSFYSATTNHTVDTQDSKSRRWTHSMTLKEAVLSYYRHQRWPSGQHAEFSHPQRVPLAVDQKHWQTAVVRAAEGLVSQLSIQLQHFWNQASVDGATRRAFFSRAIAEKARADLLLKREAEVITPEQSRALHSLIVPTTSTPPTQNLETVRLWEYKANYVELAGSLMISQGSSNAFLYTPASGFQVLKDYKDLITTLRKKSVVAGHDDELYDLMSLEERQRFIGYHEPQASGAVISGSVFTALFEAIITKQLQNLEYAFGVFRHSDGMVNIQAYVDKALDMRSMINAQLPTLDAQGRWSTRPVVTGEQPSMVLEDTAAIFVKTLDSVESALRTDFAAQPLDTLAKQTLYLENMKPRLAHALSVGVRGEATLRELAGKLRNDDWLIVDTVFNPDKPDRKSRPAVRGFHPDAFSLVLECSGETDVWPLANCVLVTERGGLDIQHSGRAILLTPAAGLETFATVAAARQQLNLRLLDSDKRSVLLENLSPAQQKFHRRYSLNSLRLIECNLLQHLAQSRIDLFLARCMDVRSWKLATAKQSTTFKALTQILIDTHLRRATSIAQAITRQQSLPAWLGMAPVDEQQLHVELLQQYLHNVPDERDYLHGIKPLKAYVHETLKTLLDNRFPHASLNPDDIEITPNLSLAGSAQSLTEFALNHVNAAQGTGFKVASKTTSRLPATLDQSAVRQLLLSLGIQTAYAQQVTNHLVTDSTQAVPRWQRFVQQVPWQLLHHAHELKLQQRLSDGAFDLIRQVLDMPDAVARAAVSGANAIVRPLQLIKTAGATAVAAQGLYLIGPGAGQKGSHVLYAPYYSGDVFTEFDNETSLVAAFNTPGPLQEFLLRRLPDTKRAGFRNLFNSTVGHVSEITLGASVIGGHLLTHLFNDHTALLPRMLASQADPDGASDWEAVKHLFSAGINLISGLLPGKLAYGRFLWQAYKDFKDSAEALQDHHWKKALRDFIDGMAQMISLGKLSLDSQTETVATTPPTAPPVATAVAALRWSQVKSTSSQRTRLQHFETSTVQLKDLKKDSAKGTYLDEASKLRYAPIAGKVYPVEKTGAAWRMIKDRQEGPVLLPTSDNQLVSDPDIHTVHYGKTLSKMHNKFVASHEARQVLNIEARGMADIRAKFPQRAAMLVNAIDMARFYAFNSLHNLVQLKTLIPGTRLDIFLKEFFDISQVDASLIAKIKAVIVPVCNALVDPDNDLLSGDRLVCGSNKYSSSEVVAFVDTRDPIKRVHLSEHFFDQQLDWYKSSLIEPFDVDAHSQASTLIHELAHQTIKAVDIVYVEARRPFSDLVETITGYGQALRQQQIDFQRQALSLHTPKEELFSRWNDVLDSWVSFDEVPTAYHEVEAILDITGSATIAQARDAFLSAQNAEHRINIILRNADSIARLICEMGRQLDPVPA</sequence>
<dbReference type="Gene3D" id="3.40.390.10">
    <property type="entry name" value="Collagenase (Catalytic Domain)"/>
    <property type="match status" value="1"/>
</dbReference>
<reference evidence="1 2" key="1">
    <citation type="submission" date="2016-04" db="EMBL/GenBank/DDBJ databases">
        <title>Complete genome sequence of Pseudomonas sp. LAB-08 isolated from TCE contaminated aquifer soil.</title>
        <authorList>
            <person name="Dohra H."/>
            <person name="Suzuki K."/>
            <person name="Fatma A."/>
            <person name="Inuzuka Y."/>
            <person name="Honjo M."/>
            <person name="Tashiro Y."/>
            <person name="Futamata H."/>
        </authorList>
    </citation>
    <scope>NUCLEOTIDE SEQUENCE [LARGE SCALE GENOMIC DNA]</scope>
    <source>
        <strain evidence="1 2">LAB-08</strain>
    </source>
</reference>
<proteinExistence type="predicted"/>
<protein>
    <submittedName>
        <fullName evidence="1">Uncharacterized protein</fullName>
    </submittedName>
</protein>
<organism evidence="1 2">
    <name type="scientific">Pseudomonas izuensis</name>
    <dbReference type="NCBI Taxonomy" id="2684212"/>
    <lineage>
        <taxon>Bacteria</taxon>
        <taxon>Pseudomonadati</taxon>
        <taxon>Pseudomonadota</taxon>
        <taxon>Gammaproteobacteria</taxon>
        <taxon>Pseudomonadales</taxon>
        <taxon>Pseudomonadaceae</taxon>
        <taxon>Pseudomonas</taxon>
    </lineage>
</organism>
<evidence type="ECO:0000313" key="1">
    <source>
        <dbReference type="EMBL" id="BCX68447.1"/>
    </source>
</evidence>
<accession>A0ABM7RVB9</accession>